<name>A0ABV2H5L9_9HYPH</name>
<dbReference type="Proteomes" id="UP001549031">
    <property type="component" value="Unassembled WGS sequence"/>
</dbReference>
<feature type="region of interest" description="Disordered" evidence="1">
    <location>
        <begin position="1"/>
        <end position="26"/>
    </location>
</feature>
<protein>
    <submittedName>
        <fullName evidence="2">Phage terminase large subunit-like protein</fullName>
    </submittedName>
</protein>
<gene>
    <name evidence="2" type="ORF">ABID21_001961</name>
</gene>
<comment type="caution">
    <text evidence="2">The sequence shown here is derived from an EMBL/GenBank/DDBJ whole genome shotgun (WGS) entry which is preliminary data.</text>
</comment>
<dbReference type="EMBL" id="JBEPLJ010000006">
    <property type="protein sequence ID" value="MET3585852.1"/>
    <property type="molecule type" value="Genomic_DNA"/>
</dbReference>
<evidence type="ECO:0000313" key="3">
    <source>
        <dbReference type="Proteomes" id="UP001549031"/>
    </source>
</evidence>
<organism evidence="2 3">
    <name type="scientific">Pseudorhizobium tarimense</name>
    <dbReference type="NCBI Taxonomy" id="1079109"/>
    <lineage>
        <taxon>Bacteria</taxon>
        <taxon>Pseudomonadati</taxon>
        <taxon>Pseudomonadota</taxon>
        <taxon>Alphaproteobacteria</taxon>
        <taxon>Hyphomicrobiales</taxon>
        <taxon>Rhizobiaceae</taxon>
        <taxon>Rhizobium/Agrobacterium group</taxon>
        <taxon>Pseudorhizobium</taxon>
    </lineage>
</organism>
<evidence type="ECO:0000256" key="1">
    <source>
        <dbReference type="SAM" id="MobiDB-lite"/>
    </source>
</evidence>
<reference evidence="2 3" key="1">
    <citation type="submission" date="2024-06" db="EMBL/GenBank/DDBJ databases">
        <title>Genomic Encyclopedia of Type Strains, Phase IV (KMG-IV): sequencing the most valuable type-strain genomes for metagenomic binning, comparative biology and taxonomic classification.</title>
        <authorList>
            <person name="Goeker M."/>
        </authorList>
    </citation>
    <scope>NUCLEOTIDE SEQUENCE [LARGE SCALE GENOMIC DNA]</scope>
    <source>
        <strain evidence="2 3">DSM 105042</strain>
    </source>
</reference>
<sequence length="61" mass="6431">MIKSTAEGNGRRVGISLPQDPAQPGKSQFATLTKMLAGFSVRPSPESGDKFMRCSGFSAQA</sequence>
<accession>A0ABV2H5L9</accession>
<evidence type="ECO:0000313" key="2">
    <source>
        <dbReference type="EMBL" id="MET3585852.1"/>
    </source>
</evidence>
<proteinExistence type="predicted"/>
<keyword evidence="3" id="KW-1185">Reference proteome</keyword>